<evidence type="ECO:0000256" key="1">
    <source>
        <dbReference type="SAM" id="Phobius"/>
    </source>
</evidence>
<evidence type="ECO:0000313" key="2">
    <source>
        <dbReference type="EMBL" id="KRH20553.1"/>
    </source>
</evidence>
<evidence type="ECO:0000313" key="4">
    <source>
        <dbReference type="Proteomes" id="UP000008827"/>
    </source>
</evidence>
<dbReference type="InParanoid" id="A0A0R0GYS0"/>
<keyword evidence="1" id="KW-1133">Transmembrane helix</keyword>
<dbReference type="EnsemblPlants" id="KRH20553">
    <property type="protein sequence ID" value="KRH20553"/>
    <property type="gene ID" value="GLYMA_13G185700"/>
</dbReference>
<reference evidence="2" key="3">
    <citation type="submission" date="2018-07" db="EMBL/GenBank/DDBJ databases">
        <title>WGS assembly of Glycine max.</title>
        <authorList>
            <person name="Schmutz J."/>
            <person name="Cannon S."/>
            <person name="Schlueter J."/>
            <person name="Ma J."/>
            <person name="Mitros T."/>
            <person name="Nelson W."/>
            <person name="Hyten D."/>
            <person name="Song Q."/>
            <person name="Thelen J."/>
            <person name="Cheng J."/>
            <person name="Xu D."/>
            <person name="Hellsten U."/>
            <person name="May G."/>
            <person name="Yu Y."/>
            <person name="Sakurai T."/>
            <person name="Umezawa T."/>
            <person name="Bhattacharyya M."/>
            <person name="Sandhu D."/>
            <person name="Valliyodan B."/>
            <person name="Lindquist E."/>
            <person name="Peto M."/>
            <person name="Grant D."/>
            <person name="Shu S."/>
            <person name="Goodstein D."/>
            <person name="Barry K."/>
            <person name="Futrell-Griggs M."/>
            <person name="Abernathy B."/>
            <person name="Du J."/>
            <person name="Tian Z."/>
            <person name="Zhu L."/>
            <person name="Gill N."/>
            <person name="Joshi T."/>
            <person name="Libault M."/>
            <person name="Sethuraman A."/>
            <person name="Zhang X."/>
            <person name="Shinozaki K."/>
            <person name="Nguyen H."/>
            <person name="Wing R."/>
            <person name="Cregan P."/>
            <person name="Specht J."/>
            <person name="Grimwood J."/>
            <person name="Rokhsar D."/>
            <person name="Stacey G."/>
            <person name="Shoemaker R."/>
            <person name="Jackson S."/>
        </authorList>
    </citation>
    <scope>NUCLEOTIDE SEQUENCE</scope>
    <source>
        <tissue evidence="2">Callus</tissue>
    </source>
</reference>
<sequence length="58" mass="6738">MVHVQWVEAYEKGQRKSNMKIPSCSMNSVKVSSFAFFFFSVLYCFSSFKFLGLIVRTV</sequence>
<keyword evidence="1" id="KW-0472">Membrane</keyword>
<keyword evidence="1" id="KW-0812">Transmembrane</keyword>
<feature type="transmembrane region" description="Helical" evidence="1">
    <location>
        <begin position="34"/>
        <end position="55"/>
    </location>
</feature>
<proteinExistence type="predicted"/>
<dbReference type="Proteomes" id="UP000008827">
    <property type="component" value="Chromosome 13"/>
</dbReference>
<evidence type="ECO:0000313" key="3">
    <source>
        <dbReference type="EnsemblPlants" id="KRH20553"/>
    </source>
</evidence>
<dbReference type="AlphaFoldDB" id="A0A0R0GYS0"/>
<name>A0A0R0GYS0_SOYBN</name>
<gene>
    <name evidence="2" type="ORF">GLYMA_13G185700</name>
</gene>
<accession>A0A0R0GYS0</accession>
<dbReference type="EMBL" id="CM000846">
    <property type="protein sequence ID" value="KRH20553.1"/>
    <property type="molecule type" value="Genomic_DNA"/>
</dbReference>
<reference evidence="3" key="2">
    <citation type="submission" date="2018-02" db="UniProtKB">
        <authorList>
            <consortium name="EnsemblPlants"/>
        </authorList>
    </citation>
    <scope>IDENTIFICATION</scope>
    <source>
        <strain evidence="3">Williams 82</strain>
    </source>
</reference>
<keyword evidence="4" id="KW-1185">Reference proteome</keyword>
<reference evidence="2 3" key="1">
    <citation type="journal article" date="2010" name="Nature">
        <title>Genome sequence of the palaeopolyploid soybean.</title>
        <authorList>
            <person name="Schmutz J."/>
            <person name="Cannon S.B."/>
            <person name="Schlueter J."/>
            <person name="Ma J."/>
            <person name="Mitros T."/>
            <person name="Nelson W."/>
            <person name="Hyten D.L."/>
            <person name="Song Q."/>
            <person name="Thelen J.J."/>
            <person name="Cheng J."/>
            <person name="Xu D."/>
            <person name="Hellsten U."/>
            <person name="May G.D."/>
            <person name="Yu Y."/>
            <person name="Sakurai T."/>
            <person name="Umezawa T."/>
            <person name="Bhattacharyya M.K."/>
            <person name="Sandhu D."/>
            <person name="Valliyodan B."/>
            <person name="Lindquist E."/>
            <person name="Peto M."/>
            <person name="Grant D."/>
            <person name="Shu S."/>
            <person name="Goodstein D."/>
            <person name="Barry K."/>
            <person name="Futrell-Griggs M."/>
            <person name="Abernathy B."/>
            <person name="Du J."/>
            <person name="Tian Z."/>
            <person name="Zhu L."/>
            <person name="Gill N."/>
            <person name="Joshi T."/>
            <person name="Libault M."/>
            <person name="Sethuraman A."/>
            <person name="Zhang X.-C."/>
            <person name="Shinozaki K."/>
            <person name="Nguyen H.T."/>
            <person name="Wing R.A."/>
            <person name="Cregan P."/>
            <person name="Specht J."/>
            <person name="Grimwood J."/>
            <person name="Rokhsar D."/>
            <person name="Stacey G."/>
            <person name="Shoemaker R.C."/>
            <person name="Jackson S.A."/>
        </authorList>
    </citation>
    <scope>NUCLEOTIDE SEQUENCE [LARGE SCALE GENOMIC DNA]</scope>
    <source>
        <strain evidence="3">cv. Williams 82</strain>
        <tissue evidence="2">Callus</tissue>
    </source>
</reference>
<protein>
    <submittedName>
        <fullName evidence="2 3">Uncharacterized protein</fullName>
    </submittedName>
</protein>
<organism evidence="2">
    <name type="scientific">Glycine max</name>
    <name type="common">Soybean</name>
    <name type="synonym">Glycine hispida</name>
    <dbReference type="NCBI Taxonomy" id="3847"/>
    <lineage>
        <taxon>Eukaryota</taxon>
        <taxon>Viridiplantae</taxon>
        <taxon>Streptophyta</taxon>
        <taxon>Embryophyta</taxon>
        <taxon>Tracheophyta</taxon>
        <taxon>Spermatophyta</taxon>
        <taxon>Magnoliopsida</taxon>
        <taxon>eudicotyledons</taxon>
        <taxon>Gunneridae</taxon>
        <taxon>Pentapetalae</taxon>
        <taxon>rosids</taxon>
        <taxon>fabids</taxon>
        <taxon>Fabales</taxon>
        <taxon>Fabaceae</taxon>
        <taxon>Papilionoideae</taxon>
        <taxon>50 kb inversion clade</taxon>
        <taxon>NPAAA clade</taxon>
        <taxon>indigoferoid/millettioid clade</taxon>
        <taxon>Phaseoleae</taxon>
        <taxon>Glycine</taxon>
        <taxon>Glycine subgen. Soja</taxon>
    </lineage>
</organism>
<dbReference type="Gramene" id="KRH20553">
    <property type="protein sequence ID" value="KRH20553"/>
    <property type="gene ID" value="GLYMA_13G185700"/>
</dbReference>